<dbReference type="EMBL" id="CAJVPT010018405">
    <property type="protein sequence ID" value="CAG8633830.1"/>
    <property type="molecule type" value="Genomic_DNA"/>
</dbReference>
<comment type="caution">
    <text evidence="1">The sequence shown here is derived from an EMBL/GenBank/DDBJ whole genome shotgun (WGS) entry which is preliminary data.</text>
</comment>
<dbReference type="Proteomes" id="UP000789525">
    <property type="component" value="Unassembled WGS sequence"/>
</dbReference>
<evidence type="ECO:0000313" key="2">
    <source>
        <dbReference type="Proteomes" id="UP000789525"/>
    </source>
</evidence>
<protein>
    <submittedName>
        <fullName evidence="1">6372_t:CDS:1</fullName>
    </submittedName>
</protein>
<sequence>LAWRRCRVKLLVQISPAKPATLHKAQSVYVLEKLWVKVLLVLTGSTGIVIWAAGMFASKYNWEAQPLSGQDGLVIVNSIDEDYEPNKRRRSTREEETLDERALTFASAESKDILYKIQELLRKINGKLPDEHAVDSTWVLSMLTKLMTQAKSFEEAEPCINEITEYFKEHEDLYWDNGKSPMISNLKLAKIAWRTIPLTRENLLMEVKGNSSSTLFMLFIVNMVLAFTKAVFVKPSPSSFSKRSGWSISQERPGAILCLRPRHRQGLPIILYHPAFLAFQRILRKDLPTSQEATQAMRVSWELCEEMGNAFSEEDARSAKFDEIMAGMFDGIDRKEETFKSLTSHARVDRVYHLQDTIVIVREDKNEFETGDAFLQSARSYDIICEAMQQSNPKALQSGLPVFLLALNGSFLIDKMYGANFNYRSYSHYFWRVL</sequence>
<organism evidence="1 2">
    <name type="scientific">Acaulospora colombiana</name>
    <dbReference type="NCBI Taxonomy" id="27376"/>
    <lineage>
        <taxon>Eukaryota</taxon>
        <taxon>Fungi</taxon>
        <taxon>Fungi incertae sedis</taxon>
        <taxon>Mucoromycota</taxon>
        <taxon>Glomeromycotina</taxon>
        <taxon>Glomeromycetes</taxon>
        <taxon>Diversisporales</taxon>
        <taxon>Acaulosporaceae</taxon>
        <taxon>Acaulospora</taxon>
    </lineage>
</organism>
<keyword evidence="2" id="KW-1185">Reference proteome</keyword>
<gene>
    <name evidence="1" type="ORF">ACOLOM_LOCUS7721</name>
</gene>
<reference evidence="1" key="1">
    <citation type="submission" date="2021-06" db="EMBL/GenBank/DDBJ databases">
        <authorList>
            <person name="Kallberg Y."/>
            <person name="Tangrot J."/>
            <person name="Rosling A."/>
        </authorList>
    </citation>
    <scope>NUCLEOTIDE SEQUENCE</scope>
    <source>
        <strain evidence="1">CL356</strain>
    </source>
</reference>
<accession>A0ACA9N586</accession>
<proteinExistence type="predicted"/>
<name>A0ACA9N586_9GLOM</name>
<feature type="non-terminal residue" evidence="1">
    <location>
        <position position="1"/>
    </location>
</feature>
<evidence type="ECO:0000313" key="1">
    <source>
        <dbReference type="EMBL" id="CAG8633830.1"/>
    </source>
</evidence>